<dbReference type="EMBL" id="JBAKAZ010000041">
    <property type="protein sequence ID" value="MEL0630100.1"/>
    <property type="molecule type" value="Genomic_DNA"/>
</dbReference>
<keyword evidence="1" id="KW-0472">Membrane</keyword>
<gene>
    <name evidence="2" type="ORF">V6256_10840</name>
</gene>
<feature type="transmembrane region" description="Helical" evidence="1">
    <location>
        <begin position="73"/>
        <end position="95"/>
    </location>
</feature>
<accession>A0ABU9GRY7</accession>
<feature type="transmembrane region" description="Helical" evidence="1">
    <location>
        <begin position="21"/>
        <end position="44"/>
    </location>
</feature>
<evidence type="ECO:0000313" key="3">
    <source>
        <dbReference type="Proteomes" id="UP001369082"/>
    </source>
</evidence>
<reference evidence="2 3" key="1">
    <citation type="submission" date="2024-02" db="EMBL/GenBank/DDBJ databases">
        <title>Bacteria isolated from the canopy kelp, Nereocystis luetkeana.</title>
        <authorList>
            <person name="Pfister C.A."/>
            <person name="Younker I.T."/>
            <person name="Light S.H."/>
        </authorList>
    </citation>
    <scope>NUCLEOTIDE SEQUENCE [LARGE SCALE GENOMIC DNA]</scope>
    <source>
        <strain evidence="2 3">TI.1.05</strain>
    </source>
</reference>
<sequence>MKILTNIIISMFIRHRYLEHFKLLCIITLLFGIPALVLSFLFAFDFIYADSQSSPFATWVAEFLTSFVNSQKVAFILTTYTIALTVNSFAAKLVNIQTKRPDVSKEDLIKELKTNTRAVIITLSNALGLIMMLLIGVSIVLLVVALFRGNEFNLDFAHILESTIELIICDLILFSIQKWLVKSTIKAD</sequence>
<proteinExistence type="predicted"/>
<dbReference type="RefSeq" id="WP_341598230.1">
    <property type="nucleotide sequence ID" value="NZ_JBAKAZ010000041.1"/>
</dbReference>
<name>A0ABU9GRY7_9GAMM</name>
<protein>
    <submittedName>
        <fullName evidence="2">Uncharacterized protein</fullName>
    </submittedName>
</protein>
<evidence type="ECO:0000256" key="1">
    <source>
        <dbReference type="SAM" id="Phobius"/>
    </source>
</evidence>
<keyword evidence="1" id="KW-0812">Transmembrane</keyword>
<feature type="transmembrane region" description="Helical" evidence="1">
    <location>
        <begin position="116"/>
        <end position="144"/>
    </location>
</feature>
<feature type="transmembrane region" description="Helical" evidence="1">
    <location>
        <begin position="156"/>
        <end position="176"/>
    </location>
</feature>
<organism evidence="2 3">
    <name type="scientific">Psychromonas aquatilis</name>
    <dbReference type="NCBI Taxonomy" id="2005072"/>
    <lineage>
        <taxon>Bacteria</taxon>
        <taxon>Pseudomonadati</taxon>
        <taxon>Pseudomonadota</taxon>
        <taxon>Gammaproteobacteria</taxon>
        <taxon>Alteromonadales</taxon>
        <taxon>Psychromonadaceae</taxon>
        <taxon>Psychromonas</taxon>
    </lineage>
</organism>
<keyword evidence="1" id="KW-1133">Transmembrane helix</keyword>
<keyword evidence="3" id="KW-1185">Reference proteome</keyword>
<dbReference type="Proteomes" id="UP001369082">
    <property type="component" value="Unassembled WGS sequence"/>
</dbReference>
<comment type="caution">
    <text evidence="2">The sequence shown here is derived from an EMBL/GenBank/DDBJ whole genome shotgun (WGS) entry which is preliminary data.</text>
</comment>
<evidence type="ECO:0000313" key="2">
    <source>
        <dbReference type="EMBL" id="MEL0630100.1"/>
    </source>
</evidence>